<feature type="transmembrane region" description="Helical" evidence="1">
    <location>
        <begin position="60"/>
        <end position="80"/>
    </location>
</feature>
<reference evidence="2" key="1">
    <citation type="submission" date="2020-10" db="EMBL/GenBank/DDBJ databases">
        <authorList>
            <person name="Gilroy R."/>
        </authorList>
    </citation>
    <scope>NUCLEOTIDE SEQUENCE</scope>
    <source>
        <strain evidence="2">CHK195-4489</strain>
    </source>
</reference>
<accession>A0A9D1I854</accession>
<feature type="transmembrane region" description="Helical" evidence="1">
    <location>
        <begin position="136"/>
        <end position="155"/>
    </location>
</feature>
<organism evidence="2 3">
    <name type="scientific">Candidatus Egerieisoma faecipullorum</name>
    <dbReference type="NCBI Taxonomy" id="2840963"/>
    <lineage>
        <taxon>Bacteria</taxon>
        <taxon>Bacillati</taxon>
        <taxon>Bacillota</taxon>
        <taxon>Clostridia</taxon>
        <taxon>Eubacteriales</taxon>
        <taxon>Clostridiaceae</taxon>
        <taxon>Clostridiaceae incertae sedis</taxon>
        <taxon>Candidatus Egerieisoma</taxon>
    </lineage>
</organism>
<keyword evidence="1" id="KW-0812">Transmembrane</keyword>
<dbReference type="Proteomes" id="UP000824089">
    <property type="component" value="Unassembled WGS sequence"/>
</dbReference>
<feature type="transmembrane region" description="Helical" evidence="1">
    <location>
        <begin position="101"/>
        <end position="121"/>
    </location>
</feature>
<protein>
    <submittedName>
        <fullName evidence="2">ABC transporter permease</fullName>
    </submittedName>
</protein>
<evidence type="ECO:0000313" key="2">
    <source>
        <dbReference type="EMBL" id="HIU28735.1"/>
    </source>
</evidence>
<proteinExistence type="predicted"/>
<gene>
    <name evidence="2" type="ORF">IAD50_00380</name>
</gene>
<feature type="transmembrane region" description="Helical" evidence="1">
    <location>
        <begin position="32"/>
        <end position="54"/>
    </location>
</feature>
<comment type="caution">
    <text evidence="2">The sequence shown here is derived from an EMBL/GenBank/DDBJ whole genome shotgun (WGS) entry which is preliminary data.</text>
</comment>
<evidence type="ECO:0000256" key="1">
    <source>
        <dbReference type="SAM" id="Phobius"/>
    </source>
</evidence>
<reference evidence="2" key="2">
    <citation type="journal article" date="2021" name="PeerJ">
        <title>Extensive microbial diversity within the chicken gut microbiome revealed by metagenomics and culture.</title>
        <authorList>
            <person name="Gilroy R."/>
            <person name="Ravi A."/>
            <person name="Getino M."/>
            <person name="Pursley I."/>
            <person name="Horton D.L."/>
            <person name="Alikhan N.F."/>
            <person name="Baker D."/>
            <person name="Gharbi K."/>
            <person name="Hall N."/>
            <person name="Watson M."/>
            <person name="Adriaenssens E.M."/>
            <person name="Foster-Nyarko E."/>
            <person name="Jarju S."/>
            <person name="Secka A."/>
            <person name="Antonio M."/>
            <person name="Oren A."/>
            <person name="Chaudhuri R.R."/>
            <person name="La Ragione R."/>
            <person name="Hildebrand F."/>
            <person name="Pallen M.J."/>
        </authorList>
    </citation>
    <scope>NUCLEOTIDE SEQUENCE</scope>
    <source>
        <strain evidence="2">CHK195-4489</strain>
    </source>
</reference>
<dbReference type="Pfam" id="PF06541">
    <property type="entry name" value="ABC_trans_CmpB"/>
    <property type="match status" value="1"/>
</dbReference>
<keyword evidence="1" id="KW-1133">Transmembrane helix</keyword>
<name>A0A9D1I854_9CLOT</name>
<sequence>MYFVLYSFVGFILETLYTLVTRGILISKKCFLINLLCPVYGLGAIAIVSCTRPIKQYKILTFVMGGLAATVVEYVLHFIYQEILGVSIWNYSNLPYNINGRVCLMFTVFWSILSMGLVYFIHPFVEKRMTTMPKTLFAVLLLFVGMDAMISTLLYKKFGNKQAVSLTWLISNYRNKLG</sequence>
<evidence type="ECO:0000313" key="3">
    <source>
        <dbReference type="Proteomes" id="UP000824089"/>
    </source>
</evidence>
<dbReference type="AlphaFoldDB" id="A0A9D1I854"/>
<feature type="transmembrane region" description="Helical" evidence="1">
    <location>
        <begin position="6"/>
        <end position="25"/>
    </location>
</feature>
<dbReference type="InterPro" id="IPR010540">
    <property type="entry name" value="CmpB_TMEM229"/>
</dbReference>
<dbReference type="EMBL" id="DVMM01000007">
    <property type="protein sequence ID" value="HIU28735.1"/>
    <property type="molecule type" value="Genomic_DNA"/>
</dbReference>
<keyword evidence="1" id="KW-0472">Membrane</keyword>